<evidence type="ECO:0000313" key="10">
    <source>
        <dbReference type="Proteomes" id="UP000827284"/>
    </source>
</evidence>
<evidence type="ECO:0000259" key="8">
    <source>
        <dbReference type="Pfam" id="PF02229"/>
    </source>
</evidence>
<dbReference type="Gene3D" id="2.30.31.10">
    <property type="entry name" value="Transcriptional Coactivator Pc4, Chain A"/>
    <property type="match status" value="1"/>
</dbReference>
<evidence type="ECO:0000256" key="4">
    <source>
        <dbReference type="ARBA" id="ARBA00023125"/>
    </source>
</evidence>
<dbReference type="Pfam" id="PF02229">
    <property type="entry name" value="PC4"/>
    <property type="match status" value="1"/>
</dbReference>
<dbReference type="InterPro" id="IPR009044">
    <property type="entry name" value="ssDNA-bd_transcriptional_reg"/>
</dbReference>
<organism evidence="9 10">
    <name type="scientific">Entomortierella parvispora</name>
    <dbReference type="NCBI Taxonomy" id="205924"/>
    <lineage>
        <taxon>Eukaryota</taxon>
        <taxon>Fungi</taxon>
        <taxon>Fungi incertae sedis</taxon>
        <taxon>Mucoromycota</taxon>
        <taxon>Mortierellomycotina</taxon>
        <taxon>Mortierellomycetes</taxon>
        <taxon>Mortierellales</taxon>
        <taxon>Mortierellaceae</taxon>
        <taxon>Entomortierella</taxon>
    </lineage>
</organism>
<dbReference type="AlphaFoldDB" id="A0A9P3H929"/>
<gene>
    <name evidence="9" type="ORF">EMPS_04684</name>
</gene>
<feature type="domain" description="Transcriptional coactivator p15 (PC4) C-terminal" evidence="8">
    <location>
        <begin position="96"/>
        <end position="146"/>
    </location>
</feature>
<comment type="caution">
    <text evidence="9">The sequence shown here is derived from an EMBL/GenBank/DDBJ whole genome shotgun (WGS) entry which is preliminary data.</text>
</comment>
<accession>A0A9P3H929</accession>
<dbReference type="PANTHER" id="PTHR13215">
    <property type="entry name" value="RNA POLYMERASE II TRANSCRIPTIONAL COACTIVATOR"/>
    <property type="match status" value="1"/>
</dbReference>
<dbReference type="GO" id="GO:0060261">
    <property type="term" value="P:positive regulation of transcription initiation by RNA polymerase II"/>
    <property type="evidence" value="ECO:0007669"/>
    <property type="project" value="InterPro"/>
</dbReference>
<evidence type="ECO:0000313" key="9">
    <source>
        <dbReference type="EMBL" id="GJJ72327.1"/>
    </source>
</evidence>
<proteinExistence type="inferred from homology"/>
<evidence type="ECO:0000256" key="1">
    <source>
        <dbReference type="ARBA" id="ARBA00004123"/>
    </source>
</evidence>
<feature type="region of interest" description="Disordered" evidence="7">
    <location>
        <begin position="1"/>
        <end position="95"/>
    </location>
</feature>
<evidence type="ECO:0000256" key="6">
    <source>
        <dbReference type="ARBA" id="ARBA00023242"/>
    </source>
</evidence>
<dbReference type="GO" id="GO:0005634">
    <property type="term" value="C:nucleus"/>
    <property type="evidence" value="ECO:0007669"/>
    <property type="project" value="UniProtKB-SubCell"/>
</dbReference>
<keyword evidence="5" id="KW-0804">Transcription</keyword>
<comment type="similarity">
    <text evidence="2">Belongs to the transcriptional coactivator PC4 family.</text>
</comment>
<dbReference type="GO" id="GO:0003677">
    <property type="term" value="F:DNA binding"/>
    <property type="evidence" value="ECO:0007669"/>
    <property type="project" value="UniProtKB-KW"/>
</dbReference>
<dbReference type="Proteomes" id="UP000827284">
    <property type="component" value="Unassembled WGS sequence"/>
</dbReference>
<reference evidence="9" key="1">
    <citation type="submission" date="2021-11" db="EMBL/GenBank/DDBJ databases">
        <authorList>
            <person name="Herlambang A."/>
            <person name="Guo Y."/>
            <person name="Takashima Y."/>
            <person name="Nishizawa T."/>
        </authorList>
    </citation>
    <scope>NUCLEOTIDE SEQUENCE</scope>
    <source>
        <strain evidence="9">E1425</strain>
    </source>
</reference>
<dbReference type="OrthoDB" id="2505440at2759"/>
<protein>
    <recommendedName>
        <fullName evidence="8">Transcriptional coactivator p15 (PC4) C-terminal domain-containing protein</fullName>
    </recommendedName>
</protein>
<keyword evidence="6" id="KW-0539">Nucleus</keyword>
<evidence type="ECO:0000256" key="5">
    <source>
        <dbReference type="ARBA" id="ARBA00023163"/>
    </source>
</evidence>
<dbReference type="EMBL" id="BQFW01000006">
    <property type="protein sequence ID" value="GJJ72327.1"/>
    <property type="molecule type" value="Genomic_DNA"/>
</dbReference>
<keyword evidence="10" id="KW-1185">Reference proteome</keyword>
<comment type="subcellular location">
    <subcellularLocation>
        <location evidence="1">Nucleus</location>
    </subcellularLocation>
</comment>
<evidence type="ECO:0000256" key="7">
    <source>
        <dbReference type="SAM" id="MobiDB-lite"/>
    </source>
</evidence>
<feature type="compositionally biased region" description="Basic and acidic residues" evidence="7">
    <location>
        <begin position="24"/>
        <end position="54"/>
    </location>
</feature>
<name>A0A9P3H929_9FUNG</name>
<evidence type="ECO:0000256" key="2">
    <source>
        <dbReference type="ARBA" id="ARBA00009001"/>
    </source>
</evidence>
<dbReference type="SUPFAM" id="SSF54447">
    <property type="entry name" value="ssDNA-binding transcriptional regulator domain"/>
    <property type="match status" value="1"/>
</dbReference>
<dbReference type="GO" id="GO:0003713">
    <property type="term" value="F:transcription coactivator activity"/>
    <property type="evidence" value="ECO:0007669"/>
    <property type="project" value="InterPro"/>
</dbReference>
<dbReference type="InterPro" id="IPR003173">
    <property type="entry name" value="PC4_C"/>
</dbReference>
<reference evidence="9" key="2">
    <citation type="journal article" date="2022" name="Microbiol. Resour. Announc.">
        <title>Whole-Genome Sequence of Entomortierella parvispora E1425, a Mucoromycotan Fungus Associated with Burkholderiaceae-Related Endosymbiotic Bacteria.</title>
        <authorList>
            <person name="Herlambang A."/>
            <person name="Guo Y."/>
            <person name="Takashima Y."/>
            <person name="Narisawa K."/>
            <person name="Ohta H."/>
            <person name="Nishizawa T."/>
        </authorList>
    </citation>
    <scope>NUCLEOTIDE SEQUENCE</scope>
    <source>
        <strain evidence="9">E1425</strain>
    </source>
</reference>
<sequence length="161" mass="18280">MSSDNKKRPFVIQDSDPEDGDGEYGVKVDPDTAVRKEKALKREPREKLKVKKEEPQDEDETFDEQEYKEERSAPEPTPASTSSAVAHKNSEGETFFELGPKKRLTVRPWKNMILIDIREYYQDKSGESKPGKKGISLTAEQFQSVMDFGPEIAKAIKSAKQ</sequence>
<keyword evidence="3" id="KW-0805">Transcription regulation</keyword>
<evidence type="ECO:0000256" key="3">
    <source>
        <dbReference type="ARBA" id="ARBA00023015"/>
    </source>
</evidence>
<dbReference type="InterPro" id="IPR045125">
    <property type="entry name" value="Sub1/Tcp4-like"/>
</dbReference>
<feature type="compositionally biased region" description="Acidic residues" evidence="7">
    <location>
        <begin position="55"/>
        <end position="67"/>
    </location>
</feature>
<keyword evidence="4" id="KW-0238">DNA-binding</keyword>